<dbReference type="EC" id="2.10.1.1" evidence="4 9"/>
<sequence length="405" mass="43697">MKTLGYDFQTAREKMLERCSGLGSETISLEKAYGRILAKDVTVKYDVPLFDKSPLDGYAFIDSDTLNATKEQPVNLTVVEEIPAGAYSGRELKPGTAVKILTGAPIPAGATAVAKYEETEFGTDYVKLFHPYQKMDNIILKGEDINAGDLVACEGTLIDSAVHGKLASQGNCAIEVYKLPLIGIISQGNEVIGSEEELRPGKIYNTNRFMLSGALKKEDFSSIYLGTSRDDEVEIANMISDAVCMYDAVIMTGGVSVGTYDFTEAAMKRAGAEILVDKIFMKPGSSCCLGILNGVPVFGLSGNPSAAMTTFYLVVLPVIRKISGLKNYLPKKIRVRLNEDFKKASKNTRILKGSLDLSQGTAIMKLNQKQGNGMVSAMQDAEVFAVIPSGSGPVDKGSWLEAYLI</sequence>
<dbReference type="NCBIfam" id="TIGR00177">
    <property type="entry name" value="molyb_syn"/>
    <property type="match status" value="1"/>
</dbReference>
<evidence type="ECO:0000256" key="1">
    <source>
        <dbReference type="ARBA" id="ARBA00002901"/>
    </source>
</evidence>
<dbReference type="InterPro" id="IPR038987">
    <property type="entry name" value="MoeA-like"/>
</dbReference>
<evidence type="ECO:0000256" key="6">
    <source>
        <dbReference type="ARBA" id="ARBA00022505"/>
    </source>
</evidence>
<dbReference type="Proteomes" id="UP001652442">
    <property type="component" value="Unassembled WGS sequence"/>
</dbReference>
<dbReference type="EMBL" id="JAOQJQ010000001">
    <property type="protein sequence ID" value="MCU6760728.1"/>
    <property type="molecule type" value="Genomic_DNA"/>
</dbReference>
<evidence type="ECO:0000313" key="11">
    <source>
        <dbReference type="EMBL" id="MCU6760728.1"/>
    </source>
</evidence>
<reference evidence="11 12" key="1">
    <citation type="journal article" date="2021" name="ISME Commun">
        <title>Automated analysis of genomic sequences facilitates high-throughput and comprehensive description of bacteria.</title>
        <authorList>
            <person name="Hitch T.C.A."/>
        </authorList>
    </citation>
    <scope>NUCLEOTIDE SEQUENCE [LARGE SCALE GENOMIC DNA]</scope>
    <source>
        <strain evidence="11 12">Sanger_109</strain>
    </source>
</reference>
<comment type="cofactor">
    <cofactor evidence="9">
        <name>Mg(2+)</name>
        <dbReference type="ChEBI" id="CHEBI:18420"/>
    </cofactor>
</comment>
<dbReference type="SUPFAM" id="SSF53218">
    <property type="entry name" value="Molybdenum cofactor biosynthesis proteins"/>
    <property type="match status" value="1"/>
</dbReference>
<dbReference type="Pfam" id="PF03454">
    <property type="entry name" value="MoeA_C"/>
    <property type="match status" value="1"/>
</dbReference>
<keyword evidence="6 9" id="KW-0500">Molybdenum</keyword>
<keyword evidence="12" id="KW-1185">Reference proteome</keyword>
<evidence type="ECO:0000256" key="5">
    <source>
        <dbReference type="ARBA" id="ARBA00021108"/>
    </source>
</evidence>
<dbReference type="Gene3D" id="2.40.340.10">
    <property type="entry name" value="MoeA, C-terminal, domain IV"/>
    <property type="match status" value="1"/>
</dbReference>
<evidence type="ECO:0000256" key="9">
    <source>
        <dbReference type="RuleBase" id="RU365090"/>
    </source>
</evidence>
<evidence type="ECO:0000313" key="12">
    <source>
        <dbReference type="Proteomes" id="UP001652442"/>
    </source>
</evidence>
<accession>A0ABT2TEW7</accession>
<dbReference type="InterPro" id="IPR036135">
    <property type="entry name" value="MoeA_linker/N_sf"/>
</dbReference>
<dbReference type="CDD" id="cd00887">
    <property type="entry name" value="MoeA"/>
    <property type="match status" value="1"/>
</dbReference>
<keyword evidence="9" id="KW-0808">Transferase</keyword>
<protein>
    <recommendedName>
        <fullName evidence="5 9">Molybdopterin molybdenumtransferase</fullName>
        <ecNumber evidence="4 9">2.10.1.1</ecNumber>
    </recommendedName>
</protein>
<comment type="caution">
    <text evidence="11">The sequence shown here is derived from an EMBL/GenBank/DDBJ whole genome shotgun (WGS) entry which is preliminary data.</text>
</comment>
<dbReference type="SMART" id="SM00852">
    <property type="entry name" value="MoCF_biosynth"/>
    <property type="match status" value="1"/>
</dbReference>
<name>A0ABT2TEW7_9FIRM</name>
<dbReference type="SUPFAM" id="SSF63882">
    <property type="entry name" value="MoeA N-terminal region -like"/>
    <property type="match status" value="1"/>
</dbReference>
<dbReference type="PANTHER" id="PTHR10192:SF5">
    <property type="entry name" value="GEPHYRIN"/>
    <property type="match status" value="1"/>
</dbReference>
<dbReference type="InterPro" id="IPR036425">
    <property type="entry name" value="MoaB/Mog-like_dom_sf"/>
</dbReference>
<dbReference type="InterPro" id="IPR005111">
    <property type="entry name" value="MoeA_C_domain_IV"/>
</dbReference>
<dbReference type="InterPro" id="IPR036688">
    <property type="entry name" value="MoeA_C_domain_IV_sf"/>
</dbReference>
<keyword evidence="7 9" id="KW-0501">Molybdenum cofactor biosynthesis</keyword>
<comment type="function">
    <text evidence="1 9">Catalyzes the insertion of molybdate into adenylated molybdopterin with the concomitant release of AMP.</text>
</comment>
<dbReference type="Pfam" id="PF00994">
    <property type="entry name" value="MoCF_biosynth"/>
    <property type="match status" value="1"/>
</dbReference>
<dbReference type="InterPro" id="IPR005110">
    <property type="entry name" value="MoeA_linker/N"/>
</dbReference>
<evidence type="ECO:0000256" key="4">
    <source>
        <dbReference type="ARBA" id="ARBA00013269"/>
    </source>
</evidence>
<dbReference type="PANTHER" id="PTHR10192">
    <property type="entry name" value="MOLYBDOPTERIN BIOSYNTHESIS PROTEIN"/>
    <property type="match status" value="1"/>
</dbReference>
<evidence type="ECO:0000256" key="2">
    <source>
        <dbReference type="ARBA" id="ARBA00005046"/>
    </source>
</evidence>
<keyword evidence="9" id="KW-0479">Metal-binding</keyword>
<organism evidence="11 12">
    <name type="scientific">Brotonthovivens ammoniilytica</name>
    <dbReference type="NCBI Taxonomy" id="2981725"/>
    <lineage>
        <taxon>Bacteria</taxon>
        <taxon>Bacillati</taxon>
        <taxon>Bacillota</taxon>
        <taxon>Clostridia</taxon>
        <taxon>Lachnospirales</taxon>
        <taxon>Lachnospiraceae</taxon>
        <taxon>Brotonthovivens</taxon>
    </lineage>
</organism>
<dbReference type="SUPFAM" id="SSF63867">
    <property type="entry name" value="MoeA C-terminal domain-like"/>
    <property type="match status" value="1"/>
</dbReference>
<proteinExistence type="inferred from homology"/>
<dbReference type="Gene3D" id="3.90.105.10">
    <property type="entry name" value="Molybdopterin biosynthesis moea protein, domain 2"/>
    <property type="match status" value="1"/>
</dbReference>
<dbReference type="Gene3D" id="2.170.190.11">
    <property type="entry name" value="Molybdopterin biosynthesis moea protein, domain 3"/>
    <property type="match status" value="1"/>
</dbReference>
<gene>
    <name evidence="11" type="ORF">OCV88_00075</name>
</gene>
<dbReference type="InterPro" id="IPR001453">
    <property type="entry name" value="MoaB/Mog_dom"/>
</dbReference>
<evidence type="ECO:0000256" key="3">
    <source>
        <dbReference type="ARBA" id="ARBA00010763"/>
    </source>
</evidence>
<comment type="similarity">
    <text evidence="3 9">Belongs to the MoeA family.</text>
</comment>
<feature type="domain" description="MoaB/Mog" evidence="10">
    <location>
        <begin position="183"/>
        <end position="321"/>
    </location>
</feature>
<evidence type="ECO:0000256" key="8">
    <source>
        <dbReference type="ARBA" id="ARBA00047317"/>
    </source>
</evidence>
<dbReference type="Pfam" id="PF03453">
    <property type="entry name" value="MoeA_N"/>
    <property type="match status" value="1"/>
</dbReference>
<dbReference type="RefSeq" id="WP_158423619.1">
    <property type="nucleotide sequence ID" value="NZ_JAOQJQ010000001.1"/>
</dbReference>
<comment type="pathway">
    <text evidence="2 9">Cofactor biosynthesis; molybdopterin biosynthesis.</text>
</comment>
<evidence type="ECO:0000259" key="10">
    <source>
        <dbReference type="SMART" id="SM00852"/>
    </source>
</evidence>
<comment type="catalytic activity">
    <reaction evidence="8">
        <text>adenylyl-molybdopterin + molybdate = Mo-molybdopterin + AMP + H(+)</text>
        <dbReference type="Rhea" id="RHEA:35047"/>
        <dbReference type="ChEBI" id="CHEBI:15378"/>
        <dbReference type="ChEBI" id="CHEBI:36264"/>
        <dbReference type="ChEBI" id="CHEBI:62727"/>
        <dbReference type="ChEBI" id="CHEBI:71302"/>
        <dbReference type="ChEBI" id="CHEBI:456215"/>
        <dbReference type="EC" id="2.10.1.1"/>
    </reaction>
</comment>
<dbReference type="NCBIfam" id="NF045515">
    <property type="entry name" value="Glp_gephyrin"/>
    <property type="match status" value="1"/>
</dbReference>
<keyword evidence="9" id="KW-0460">Magnesium</keyword>
<evidence type="ECO:0000256" key="7">
    <source>
        <dbReference type="ARBA" id="ARBA00023150"/>
    </source>
</evidence>
<dbReference type="Gene3D" id="3.40.980.10">
    <property type="entry name" value="MoaB/Mog-like domain"/>
    <property type="match status" value="1"/>
</dbReference>